<protein>
    <submittedName>
        <fullName evidence="2">Uncharacterized protein</fullName>
    </submittedName>
</protein>
<keyword evidence="3" id="KW-1185">Reference proteome</keyword>
<feature type="compositionally biased region" description="Low complexity" evidence="1">
    <location>
        <begin position="84"/>
        <end position="95"/>
    </location>
</feature>
<dbReference type="Proteomes" id="UP000606274">
    <property type="component" value="Unassembled WGS sequence"/>
</dbReference>
<sequence>MTESHEIRSFKKRGVNSLWQKFLPECQPEEQDKGGEGCETEYSEKEVVASLDNGYCDDVDDGEEESKLDKKEDFSDAEFSAIPSENNESLNSSDSDNPHHYFCSTEPKVMASELEYCMNDEDAVSSYSQEKAVMDSDGDHCGDENKDPVPYCPQEKEETT</sequence>
<feature type="compositionally biased region" description="Basic and acidic residues" evidence="1">
    <location>
        <begin position="132"/>
        <end position="147"/>
    </location>
</feature>
<evidence type="ECO:0000313" key="2">
    <source>
        <dbReference type="EMBL" id="KAF7709402.1"/>
    </source>
</evidence>
<proteinExistence type="predicted"/>
<feature type="region of interest" description="Disordered" evidence="1">
    <location>
        <begin position="49"/>
        <end position="102"/>
    </location>
</feature>
<name>A0A8T0BQ12_SILME</name>
<comment type="caution">
    <text evidence="2">The sequence shown here is derived from an EMBL/GenBank/DDBJ whole genome shotgun (WGS) entry which is preliminary data.</text>
</comment>
<feature type="compositionally biased region" description="Basic and acidic residues" evidence="1">
    <location>
        <begin position="65"/>
        <end position="74"/>
    </location>
</feature>
<organism evidence="2 3">
    <name type="scientific">Silurus meridionalis</name>
    <name type="common">Southern catfish</name>
    <name type="synonym">Silurus soldatovi meridionalis</name>
    <dbReference type="NCBI Taxonomy" id="175797"/>
    <lineage>
        <taxon>Eukaryota</taxon>
        <taxon>Metazoa</taxon>
        <taxon>Chordata</taxon>
        <taxon>Craniata</taxon>
        <taxon>Vertebrata</taxon>
        <taxon>Euteleostomi</taxon>
        <taxon>Actinopterygii</taxon>
        <taxon>Neopterygii</taxon>
        <taxon>Teleostei</taxon>
        <taxon>Ostariophysi</taxon>
        <taxon>Siluriformes</taxon>
        <taxon>Siluridae</taxon>
        <taxon>Silurus</taxon>
    </lineage>
</organism>
<evidence type="ECO:0000256" key="1">
    <source>
        <dbReference type="SAM" id="MobiDB-lite"/>
    </source>
</evidence>
<feature type="region of interest" description="Disordered" evidence="1">
    <location>
        <begin position="125"/>
        <end position="160"/>
    </location>
</feature>
<gene>
    <name evidence="2" type="ORF">HF521_016252</name>
</gene>
<reference evidence="2" key="1">
    <citation type="submission" date="2020-08" db="EMBL/GenBank/DDBJ databases">
        <title>Chromosome-level assembly of Southern catfish (Silurus meridionalis) provides insights into visual adaptation to the nocturnal and benthic lifestyles.</title>
        <authorList>
            <person name="Zhang Y."/>
            <person name="Wang D."/>
            <person name="Peng Z."/>
        </authorList>
    </citation>
    <scope>NUCLEOTIDE SEQUENCE</scope>
    <source>
        <strain evidence="2">SWU-2019-XX</strain>
        <tissue evidence="2">Muscle</tissue>
    </source>
</reference>
<feature type="compositionally biased region" description="Acidic residues" evidence="1">
    <location>
        <begin position="55"/>
        <end position="64"/>
    </location>
</feature>
<evidence type="ECO:0000313" key="3">
    <source>
        <dbReference type="Proteomes" id="UP000606274"/>
    </source>
</evidence>
<dbReference type="AlphaFoldDB" id="A0A8T0BQ12"/>
<accession>A0A8T0BQ12</accession>
<dbReference type="EMBL" id="JABFDY010000003">
    <property type="protein sequence ID" value="KAF7709402.1"/>
    <property type="molecule type" value="Genomic_DNA"/>
</dbReference>